<dbReference type="InterPro" id="IPR003607">
    <property type="entry name" value="HD/PDEase_dom"/>
</dbReference>
<dbReference type="Pfam" id="PF01966">
    <property type="entry name" value="HD"/>
    <property type="match status" value="1"/>
</dbReference>
<dbReference type="EMBL" id="JAUJEB010000004">
    <property type="protein sequence ID" value="MDN5213948.1"/>
    <property type="molecule type" value="Genomic_DNA"/>
</dbReference>
<sequence length="202" mass="23310">MTAGDILLEATKHVTRLLNHHLSDNLRFHNLQHTREVVMAAVKIGHYSGISAEDAEIIKLAALFHDTGFTISYQNHEEHGMRLAKEFLESFDYDPACISKILDCIGATKLPQRPQNLLEAILCDADMYHLSTRNYWKKNQLLKEELSLVFNRPIRNDQWYLENLNFLSHHHYHTPYGLSILASQKAAHLKQNIEKLKELTAL</sequence>
<organism evidence="2 3">
    <name type="scientific">Agaribacillus aureus</name>
    <dbReference type="NCBI Taxonomy" id="3051825"/>
    <lineage>
        <taxon>Bacteria</taxon>
        <taxon>Pseudomonadati</taxon>
        <taxon>Bacteroidota</taxon>
        <taxon>Cytophagia</taxon>
        <taxon>Cytophagales</taxon>
        <taxon>Splendidivirgaceae</taxon>
        <taxon>Agaribacillus</taxon>
    </lineage>
</organism>
<dbReference type="RefSeq" id="WP_346759287.1">
    <property type="nucleotide sequence ID" value="NZ_JAUJEB010000004.1"/>
</dbReference>
<dbReference type="PROSITE" id="PS51831">
    <property type="entry name" value="HD"/>
    <property type="match status" value="1"/>
</dbReference>
<dbReference type="InterPro" id="IPR006674">
    <property type="entry name" value="HD_domain"/>
</dbReference>
<accession>A0ABT8LCC3</accession>
<evidence type="ECO:0000313" key="2">
    <source>
        <dbReference type="EMBL" id="MDN5213948.1"/>
    </source>
</evidence>
<feature type="domain" description="HD" evidence="1">
    <location>
        <begin position="30"/>
        <end position="131"/>
    </location>
</feature>
<keyword evidence="3" id="KW-1185">Reference proteome</keyword>
<dbReference type="Proteomes" id="UP001172083">
    <property type="component" value="Unassembled WGS sequence"/>
</dbReference>
<dbReference type="CDD" id="cd00077">
    <property type="entry name" value="HDc"/>
    <property type="match status" value="1"/>
</dbReference>
<dbReference type="SUPFAM" id="SSF109604">
    <property type="entry name" value="HD-domain/PDEase-like"/>
    <property type="match status" value="1"/>
</dbReference>
<evidence type="ECO:0000259" key="1">
    <source>
        <dbReference type="PROSITE" id="PS51831"/>
    </source>
</evidence>
<dbReference type="Gene3D" id="1.10.3210.10">
    <property type="entry name" value="Hypothetical protein af1432"/>
    <property type="match status" value="1"/>
</dbReference>
<proteinExistence type="predicted"/>
<name>A0ABT8LCC3_9BACT</name>
<dbReference type="SMART" id="SM00471">
    <property type="entry name" value="HDc"/>
    <property type="match status" value="1"/>
</dbReference>
<gene>
    <name evidence="2" type="ORF">QQ020_17870</name>
</gene>
<evidence type="ECO:0000313" key="3">
    <source>
        <dbReference type="Proteomes" id="UP001172083"/>
    </source>
</evidence>
<reference evidence="2" key="1">
    <citation type="submission" date="2023-06" db="EMBL/GenBank/DDBJ databases">
        <title>Genomic of Agaribacillus aureum.</title>
        <authorList>
            <person name="Wang G."/>
        </authorList>
    </citation>
    <scope>NUCLEOTIDE SEQUENCE</scope>
    <source>
        <strain evidence="2">BMA12</strain>
    </source>
</reference>
<protein>
    <submittedName>
        <fullName evidence="2">HD domain-containing protein</fullName>
    </submittedName>
</protein>
<comment type="caution">
    <text evidence="2">The sequence shown here is derived from an EMBL/GenBank/DDBJ whole genome shotgun (WGS) entry which is preliminary data.</text>
</comment>